<keyword evidence="2" id="KW-1185">Reference proteome</keyword>
<name>A0A507FP56_9FUNG</name>
<dbReference type="Pfam" id="PF08002">
    <property type="entry name" value="DUF1697"/>
    <property type="match status" value="1"/>
</dbReference>
<dbReference type="PANTHER" id="PTHR36439">
    <property type="entry name" value="BLL4334 PROTEIN"/>
    <property type="match status" value="1"/>
</dbReference>
<dbReference type="PANTHER" id="PTHR36439:SF1">
    <property type="entry name" value="DUF1697 DOMAIN-CONTAINING PROTEIN"/>
    <property type="match status" value="1"/>
</dbReference>
<evidence type="ECO:0000313" key="2">
    <source>
        <dbReference type="Proteomes" id="UP000320333"/>
    </source>
</evidence>
<comment type="caution">
    <text evidence="1">The sequence shown here is derived from an EMBL/GenBank/DDBJ whole genome shotgun (WGS) entry which is preliminary data.</text>
</comment>
<protein>
    <recommendedName>
        <fullName evidence="3">DUF1697 domain-containing protein</fullName>
    </recommendedName>
</protein>
<reference evidence="1 2" key="1">
    <citation type="journal article" date="2019" name="Sci. Rep.">
        <title>Comparative genomics of chytrid fungi reveal insights into the obligate biotrophic and pathogenic lifestyle of Synchytrium endobioticum.</title>
        <authorList>
            <person name="van de Vossenberg B.T.L.H."/>
            <person name="Warris S."/>
            <person name="Nguyen H.D.T."/>
            <person name="van Gent-Pelzer M.P.E."/>
            <person name="Joly D.L."/>
            <person name="van de Geest H.C."/>
            <person name="Bonants P.J.M."/>
            <person name="Smith D.S."/>
            <person name="Levesque C.A."/>
            <person name="van der Lee T.A.J."/>
        </authorList>
    </citation>
    <scope>NUCLEOTIDE SEQUENCE [LARGE SCALE GENOMIC DNA]</scope>
    <source>
        <strain evidence="1 2">CBS 675.73</strain>
    </source>
</reference>
<dbReference type="PIRSF" id="PIRSF008502">
    <property type="entry name" value="UCP008502"/>
    <property type="match status" value="1"/>
</dbReference>
<dbReference type="Gene3D" id="3.30.70.1280">
    <property type="entry name" value="SP0830-like domains"/>
    <property type="match status" value="1"/>
</dbReference>
<proteinExistence type="predicted"/>
<evidence type="ECO:0000313" key="1">
    <source>
        <dbReference type="EMBL" id="TPX78221.1"/>
    </source>
</evidence>
<gene>
    <name evidence="1" type="ORF">CcCBS67573_g00516</name>
</gene>
<organism evidence="1 2">
    <name type="scientific">Chytriomyces confervae</name>
    <dbReference type="NCBI Taxonomy" id="246404"/>
    <lineage>
        <taxon>Eukaryota</taxon>
        <taxon>Fungi</taxon>
        <taxon>Fungi incertae sedis</taxon>
        <taxon>Chytridiomycota</taxon>
        <taxon>Chytridiomycota incertae sedis</taxon>
        <taxon>Chytridiomycetes</taxon>
        <taxon>Chytridiales</taxon>
        <taxon>Chytriomycetaceae</taxon>
        <taxon>Chytriomyces</taxon>
    </lineage>
</organism>
<dbReference type="AlphaFoldDB" id="A0A507FP56"/>
<sequence length="206" mass="22674">MGQGTILSCLLRGVNVGGKRMAMASLSELLTGEGLVNPKTYIQSGNAVFLHPKGHALELSALPAALSSAIENEFGYEVPVILKTLEQLKAVTTRNPFLTKELKSSIEMKAIYTVFLEAEMSEDVTEQFEKYAKSFDPKANPGLPEGNEDLFIVSPTLTEIYLYCQKAGYGKTKLTNNVIEKVLGMNCTTRNWNTCLKLVDMMETHS</sequence>
<dbReference type="InterPro" id="IPR012545">
    <property type="entry name" value="DUF1697"/>
</dbReference>
<dbReference type="STRING" id="246404.A0A507FP56"/>
<evidence type="ECO:0008006" key="3">
    <source>
        <dbReference type="Google" id="ProtNLM"/>
    </source>
</evidence>
<dbReference type="SUPFAM" id="SSF160379">
    <property type="entry name" value="SP0830-like"/>
    <property type="match status" value="1"/>
</dbReference>
<dbReference type="OrthoDB" id="109291at2759"/>
<dbReference type="EMBL" id="QEAP01000007">
    <property type="protein sequence ID" value="TPX78221.1"/>
    <property type="molecule type" value="Genomic_DNA"/>
</dbReference>
<accession>A0A507FP56</accession>
<dbReference type="Proteomes" id="UP000320333">
    <property type="component" value="Unassembled WGS sequence"/>
</dbReference>